<dbReference type="NCBIfam" id="NF033547">
    <property type="entry name" value="transpos_IS1595"/>
    <property type="match status" value="1"/>
</dbReference>
<reference evidence="2 3" key="2">
    <citation type="submission" date="2021-08" db="EMBL/GenBank/DDBJ databases">
        <title>Massilia sp. R798.</title>
        <authorList>
            <person name="Baek J.H."/>
            <person name="Jung H.S."/>
            <person name="Kim K.R."/>
            <person name="Jeon C.O."/>
        </authorList>
    </citation>
    <scope>NUCLEOTIDE SEQUENCE [LARGE SCALE GENOMIC DNA]</scope>
    <source>
        <strain evidence="2 3">R798</strain>
    </source>
</reference>
<dbReference type="PANTHER" id="PTHR33293:SF2">
    <property type="entry name" value="TRANSPOSASE"/>
    <property type="match status" value="1"/>
</dbReference>
<dbReference type="EMBL" id="JAFBIL020000001">
    <property type="protein sequence ID" value="MBZ2206128.1"/>
    <property type="molecule type" value="Genomic_DNA"/>
</dbReference>
<dbReference type="Pfam" id="PF03811">
    <property type="entry name" value="Zn_ribbon_InsA"/>
    <property type="match status" value="1"/>
</dbReference>
<dbReference type="InterPro" id="IPR051354">
    <property type="entry name" value="Transposase_27_IS1"/>
</dbReference>
<evidence type="ECO:0000313" key="3">
    <source>
        <dbReference type="Proteomes" id="UP000809349"/>
    </source>
</evidence>
<proteinExistence type="predicted"/>
<comment type="caution">
    <text evidence="2">The sequence shown here is derived from an EMBL/GenBank/DDBJ whole genome shotgun (WGS) entry which is preliminary data.</text>
</comment>
<dbReference type="InterPro" id="IPR003220">
    <property type="entry name" value="InsA_N_dom_Znf"/>
</dbReference>
<evidence type="ECO:0000313" key="2">
    <source>
        <dbReference type="EMBL" id="MBZ2206128.1"/>
    </source>
</evidence>
<feature type="domain" description="ISXO2-like transposase" evidence="1">
    <location>
        <begin position="142"/>
        <end position="296"/>
    </location>
</feature>
<dbReference type="RefSeq" id="WP_370660475.1">
    <property type="nucleotide sequence ID" value="NZ_JAFBIL020000001.1"/>
</dbReference>
<keyword evidence="3" id="KW-1185">Reference proteome</keyword>
<accession>A0ABS7SIU4</accession>
<reference evidence="2 3" key="1">
    <citation type="submission" date="2021-01" db="EMBL/GenBank/DDBJ databases">
        <authorList>
            <person name="Ruan W."/>
            <person name="Khan S.A."/>
            <person name="Jeon C.O."/>
        </authorList>
    </citation>
    <scope>NUCLEOTIDE SEQUENCE [LARGE SCALE GENOMIC DNA]</scope>
    <source>
        <strain evidence="2 3">R798</strain>
    </source>
</reference>
<dbReference type="Pfam" id="PF12762">
    <property type="entry name" value="DDE_Tnp_IS1595"/>
    <property type="match status" value="1"/>
</dbReference>
<evidence type="ECO:0000259" key="1">
    <source>
        <dbReference type="SMART" id="SM01126"/>
    </source>
</evidence>
<gene>
    <name evidence="2" type="ORF">I4X03_002520</name>
</gene>
<organism evidence="2 3">
    <name type="scientific">Massilia soli</name>
    <dbReference type="NCBI Taxonomy" id="2792854"/>
    <lineage>
        <taxon>Bacteria</taxon>
        <taxon>Pseudomonadati</taxon>
        <taxon>Pseudomonadota</taxon>
        <taxon>Betaproteobacteria</taxon>
        <taxon>Burkholderiales</taxon>
        <taxon>Oxalobacteraceae</taxon>
        <taxon>Telluria group</taxon>
        <taxon>Massilia</taxon>
    </lineage>
</organism>
<dbReference type="InterPro" id="IPR024445">
    <property type="entry name" value="Tnp_ISXO2-like"/>
</dbReference>
<name>A0ABS7SIU4_9BURK</name>
<sequence length="322" mass="36158">MDARSFEMFTKLLSTLSSRQLIKVAAMLEHQSADAKTTALLEQAAAANLACPRCRSTKFYGHGEAHGLHRYRCRDCSKTFNSLTGTPLSRLRLKGKWLRYVDCLLMATTVRRAAKSIGVHKNTSFRWRHRFLTLPKTDRPSQLSGIAEADEIYFLESEKGARNLQRAPRKRGGSAKKRGTSNEQVCVLVARDRTGKTLDFVTGRGPVSKAQLRRCLKPVLAEDTLLVSDGNASYRYFARDAGISHEAVNIRQGVRVRGAIHVQNVNAYHSRFREWMSRFHGVATHYLPNYLGWRWAVDAQRIDTPAAMLMAALGVFPHLAGT</sequence>
<dbReference type="Proteomes" id="UP000809349">
    <property type="component" value="Unassembled WGS sequence"/>
</dbReference>
<protein>
    <submittedName>
        <fullName evidence="2">IS1595 family transposase</fullName>
    </submittedName>
</protein>
<dbReference type="SMART" id="SM01126">
    <property type="entry name" value="DDE_Tnp_IS1595"/>
    <property type="match status" value="1"/>
</dbReference>
<dbReference type="PANTHER" id="PTHR33293">
    <property type="entry name" value="INSERTION ELEMENT IS1 1 PROTEIN INSB-RELATED"/>
    <property type="match status" value="1"/>
</dbReference>